<evidence type="ECO:0000313" key="2">
    <source>
        <dbReference type="Proteomes" id="UP000712600"/>
    </source>
</evidence>
<organism evidence="1 2">
    <name type="scientific">Brassica cretica</name>
    <name type="common">Mustard</name>
    <dbReference type="NCBI Taxonomy" id="69181"/>
    <lineage>
        <taxon>Eukaryota</taxon>
        <taxon>Viridiplantae</taxon>
        <taxon>Streptophyta</taxon>
        <taxon>Embryophyta</taxon>
        <taxon>Tracheophyta</taxon>
        <taxon>Spermatophyta</taxon>
        <taxon>Magnoliopsida</taxon>
        <taxon>eudicotyledons</taxon>
        <taxon>Gunneridae</taxon>
        <taxon>Pentapetalae</taxon>
        <taxon>rosids</taxon>
        <taxon>malvids</taxon>
        <taxon>Brassicales</taxon>
        <taxon>Brassicaceae</taxon>
        <taxon>Brassiceae</taxon>
        <taxon>Brassica</taxon>
    </lineage>
</organism>
<protein>
    <submittedName>
        <fullName evidence="1">Uncharacterized protein</fullName>
    </submittedName>
</protein>
<evidence type="ECO:0000313" key="1">
    <source>
        <dbReference type="EMBL" id="KAF3522398.1"/>
    </source>
</evidence>
<accession>A0A8S9PM84</accession>
<name>A0A8S9PM84_BRACR</name>
<reference evidence="1" key="1">
    <citation type="submission" date="2019-12" db="EMBL/GenBank/DDBJ databases">
        <title>Genome sequencing and annotation of Brassica cretica.</title>
        <authorList>
            <person name="Studholme D.J."/>
            <person name="Sarris P."/>
        </authorList>
    </citation>
    <scope>NUCLEOTIDE SEQUENCE</scope>
    <source>
        <strain evidence="1">PFS-109/04</strain>
        <tissue evidence="1">Leaf</tissue>
    </source>
</reference>
<proteinExistence type="predicted"/>
<sequence length="82" mass="9289">MKMSFFKGPKLEKPKKIVSGLPCHGPVTDQVQAFQNRRSPYYNTLPTATNLEVLCRSDRHFKLLWDLISEVAAQEEEGVGNP</sequence>
<gene>
    <name evidence="1" type="ORF">F2Q69_00048084</name>
</gene>
<comment type="caution">
    <text evidence="1">The sequence shown here is derived from an EMBL/GenBank/DDBJ whole genome shotgun (WGS) entry which is preliminary data.</text>
</comment>
<dbReference type="EMBL" id="QGKX02001347">
    <property type="protein sequence ID" value="KAF3522398.1"/>
    <property type="molecule type" value="Genomic_DNA"/>
</dbReference>
<dbReference type="AlphaFoldDB" id="A0A8S9PM84"/>
<dbReference type="Proteomes" id="UP000712600">
    <property type="component" value="Unassembled WGS sequence"/>
</dbReference>